<dbReference type="RefSeq" id="WP_162663326.1">
    <property type="nucleotide sequence ID" value="NZ_CP048020.1"/>
</dbReference>
<proteinExistence type="predicted"/>
<dbReference type="AlphaFoldDB" id="A0A6P1Y155"/>
<dbReference type="KEGG" id="trz:GWP43_05510"/>
<gene>
    <name evidence="2" type="ORF">GWP43_05510</name>
</gene>
<evidence type="ECO:0000313" key="2">
    <source>
        <dbReference type="EMBL" id="QHX42990.1"/>
    </source>
</evidence>
<dbReference type="InterPro" id="IPR006842">
    <property type="entry name" value="Transposase_31"/>
</dbReference>
<evidence type="ECO:0000259" key="1">
    <source>
        <dbReference type="Pfam" id="PF04754"/>
    </source>
</evidence>
<evidence type="ECO:0000313" key="3">
    <source>
        <dbReference type="Proteomes" id="UP000464374"/>
    </source>
</evidence>
<dbReference type="Pfam" id="PF04754">
    <property type="entry name" value="Transposase_31"/>
    <property type="match status" value="1"/>
</dbReference>
<reference evidence="2 3" key="1">
    <citation type="submission" date="2020-01" db="EMBL/GenBank/DDBJ databases">
        <title>Complete genome sequence of a human oral phylogroup 1 Treponema sp. strain ATCC 700766, originally isolated from periodontitis dental plaque.</title>
        <authorList>
            <person name="Chan Y."/>
            <person name="Huo Y.-B."/>
            <person name="Yu X.-L."/>
            <person name="Zeng H."/>
            <person name="Leung W.-K."/>
            <person name="Watt R.M."/>
        </authorList>
    </citation>
    <scope>NUCLEOTIDE SEQUENCE [LARGE SCALE GENOMIC DNA]</scope>
    <source>
        <strain evidence="2 3">OMZ 804</strain>
    </source>
</reference>
<dbReference type="Proteomes" id="UP000464374">
    <property type="component" value="Chromosome"/>
</dbReference>
<dbReference type="EMBL" id="CP048020">
    <property type="protein sequence ID" value="QHX42990.1"/>
    <property type="molecule type" value="Genomic_DNA"/>
</dbReference>
<organism evidence="2 3">
    <name type="scientific">Treponema vincentii</name>
    <dbReference type="NCBI Taxonomy" id="69710"/>
    <lineage>
        <taxon>Bacteria</taxon>
        <taxon>Pseudomonadati</taxon>
        <taxon>Spirochaetota</taxon>
        <taxon>Spirochaetia</taxon>
        <taxon>Spirochaetales</taxon>
        <taxon>Treponemataceae</taxon>
        <taxon>Treponema</taxon>
    </lineage>
</organism>
<name>A0A6P1Y155_9SPIR</name>
<feature type="domain" description="Transposase (putative) YhgA-like" evidence="1">
    <location>
        <begin position="14"/>
        <end position="147"/>
    </location>
</feature>
<accession>A0A6P1Y155</accession>
<protein>
    <recommendedName>
        <fullName evidence="1">Transposase (putative) YhgA-like domain-containing protein</fullName>
    </recommendedName>
</protein>
<sequence>MEERKQAVNRNYKDSVFVDLFSEDKKAKENFLSLYNALHSTHLDTVSVLTPLRLEQVMYMSFYNDVSYLVDNKMIILAEHQSTINPNMPIRCLEYVVRLYERILDAQERYARSLIKIPTPEFYIFYNGQEEYSTETVLHLSDAFMTKPERLPLELEVKVLNINKNKAHTILHHCKPLEEYSTFVEIVRRNIERDKEYGFENAIKECIQNGILKEYLQRKSKEVINMLIAEYDYATDIAVQRAEERKIAYTEGKSLGLVEGSHQKALQTAKMMLTMGYPLGDICKIVELSKEEVESLQ</sequence>